<evidence type="ECO:0000256" key="11">
    <source>
        <dbReference type="ARBA" id="ARBA00023136"/>
    </source>
</evidence>
<feature type="domain" description="Peptidase M50" evidence="13">
    <location>
        <begin position="122"/>
        <end position="154"/>
    </location>
</feature>
<feature type="transmembrane region" description="Helical" evidence="12">
    <location>
        <begin position="91"/>
        <end position="114"/>
    </location>
</feature>
<comment type="subcellular location">
    <subcellularLocation>
        <location evidence="2">Membrane</location>
        <topology evidence="2">Multi-pass membrane protein</topology>
    </subcellularLocation>
</comment>
<evidence type="ECO:0000256" key="9">
    <source>
        <dbReference type="ARBA" id="ARBA00022989"/>
    </source>
</evidence>
<evidence type="ECO:0000256" key="5">
    <source>
        <dbReference type="ARBA" id="ARBA00022692"/>
    </source>
</evidence>
<dbReference type="GO" id="GO:0016020">
    <property type="term" value="C:membrane"/>
    <property type="evidence" value="ECO:0007669"/>
    <property type="project" value="UniProtKB-SubCell"/>
</dbReference>
<feature type="transmembrane region" description="Helical" evidence="12">
    <location>
        <begin position="173"/>
        <end position="200"/>
    </location>
</feature>
<protein>
    <submittedName>
        <fullName evidence="14">M50 family metallopeptidase</fullName>
    </submittedName>
</protein>
<dbReference type="RefSeq" id="WP_226392942.1">
    <property type="nucleotide sequence ID" value="NZ_JADCKB010000015.1"/>
</dbReference>
<gene>
    <name evidence="14" type="ORF">INF28_07925</name>
</gene>
<comment type="cofactor">
    <cofactor evidence="1">
        <name>Zn(2+)</name>
        <dbReference type="ChEBI" id="CHEBI:29105"/>
    </cofactor>
</comment>
<keyword evidence="5 12" id="KW-0812">Transmembrane</keyword>
<dbReference type="CDD" id="cd06161">
    <property type="entry name" value="S2P-M50_SpoIVFB"/>
    <property type="match status" value="1"/>
</dbReference>
<proteinExistence type="inferred from homology"/>
<dbReference type="PANTHER" id="PTHR39188">
    <property type="entry name" value="MEMBRANE-ASSOCIATED ZINC METALLOPROTEASE M50B"/>
    <property type="match status" value="1"/>
</dbReference>
<evidence type="ECO:0000256" key="12">
    <source>
        <dbReference type="SAM" id="Phobius"/>
    </source>
</evidence>
<dbReference type="Pfam" id="PF02163">
    <property type="entry name" value="Peptidase_M50"/>
    <property type="match status" value="2"/>
</dbReference>
<evidence type="ECO:0000313" key="15">
    <source>
        <dbReference type="Proteomes" id="UP000806542"/>
    </source>
</evidence>
<dbReference type="GO" id="GO:0006508">
    <property type="term" value="P:proteolysis"/>
    <property type="evidence" value="ECO:0007669"/>
    <property type="project" value="UniProtKB-KW"/>
</dbReference>
<evidence type="ECO:0000256" key="10">
    <source>
        <dbReference type="ARBA" id="ARBA00023049"/>
    </source>
</evidence>
<reference evidence="14" key="1">
    <citation type="submission" date="2020-10" db="EMBL/GenBank/DDBJ databases">
        <title>ChiBAC.</title>
        <authorList>
            <person name="Zenner C."/>
            <person name="Hitch T.C.A."/>
            <person name="Clavel T."/>
        </authorList>
    </citation>
    <scope>NUCLEOTIDE SEQUENCE</scope>
    <source>
        <strain evidence="14">DSM 107454</strain>
    </source>
</reference>
<evidence type="ECO:0000259" key="13">
    <source>
        <dbReference type="Pfam" id="PF02163"/>
    </source>
</evidence>
<feature type="domain" description="Peptidase M50" evidence="13">
    <location>
        <begin position="47"/>
        <end position="112"/>
    </location>
</feature>
<dbReference type="Proteomes" id="UP000806542">
    <property type="component" value="Unassembled WGS sequence"/>
</dbReference>
<comment type="similarity">
    <text evidence="3">Belongs to the peptidase M50B family.</text>
</comment>
<evidence type="ECO:0000313" key="14">
    <source>
        <dbReference type="EMBL" id="MBE5040389.1"/>
    </source>
</evidence>
<sequence>MRKRFFSHAGEIPIGHYIRLHVLLLPLCAASIWGNYWQLFSISWITALCHEAAHIIAGKCLGIDVSGITLLPFGVCARLKEPFIKSPAKEIIMASAGPLCNCIIAIALYCIYRLLPFAWIPYAITVNLAIMGMNLLPCLPLDGGRILRAALTLGSDAITAGQTTLRISRFFSAVLLCISGLLLITAQFNFSLILIGVFLLGNLYSEQRNFSKQTIREILYYKEKLEENTLNRTTTLTAYAKLPARMLLRHLSYHRYYIIQVVDEHQRIIKTVTESQILDALLHQSIRITLGEI</sequence>
<accession>A0A9D5R9D9</accession>
<keyword evidence="7" id="KW-0378">Hydrolase</keyword>
<keyword evidence="9 12" id="KW-1133">Transmembrane helix</keyword>
<keyword evidence="11 12" id="KW-0472">Membrane</keyword>
<evidence type="ECO:0000256" key="4">
    <source>
        <dbReference type="ARBA" id="ARBA00022670"/>
    </source>
</evidence>
<evidence type="ECO:0000256" key="6">
    <source>
        <dbReference type="ARBA" id="ARBA00022723"/>
    </source>
</evidence>
<feature type="transmembrane region" description="Helical" evidence="12">
    <location>
        <begin position="120"/>
        <end position="139"/>
    </location>
</feature>
<evidence type="ECO:0000256" key="2">
    <source>
        <dbReference type="ARBA" id="ARBA00004141"/>
    </source>
</evidence>
<keyword evidence="4" id="KW-0645">Protease</keyword>
<evidence type="ECO:0000256" key="1">
    <source>
        <dbReference type="ARBA" id="ARBA00001947"/>
    </source>
</evidence>
<dbReference type="AlphaFoldDB" id="A0A9D5R9D9"/>
<dbReference type="GO" id="GO:0008237">
    <property type="term" value="F:metallopeptidase activity"/>
    <property type="evidence" value="ECO:0007669"/>
    <property type="project" value="UniProtKB-KW"/>
</dbReference>
<keyword evidence="8" id="KW-0862">Zinc</keyword>
<dbReference type="InterPro" id="IPR008915">
    <property type="entry name" value="Peptidase_M50"/>
</dbReference>
<keyword evidence="15" id="KW-1185">Reference proteome</keyword>
<evidence type="ECO:0000256" key="7">
    <source>
        <dbReference type="ARBA" id="ARBA00022801"/>
    </source>
</evidence>
<dbReference type="PANTHER" id="PTHR39188:SF3">
    <property type="entry name" value="STAGE IV SPORULATION PROTEIN FB"/>
    <property type="match status" value="1"/>
</dbReference>
<evidence type="ECO:0000256" key="8">
    <source>
        <dbReference type="ARBA" id="ARBA00022833"/>
    </source>
</evidence>
<comment type="caution">
    <text evidence="14">The sequence shown here is derived from an EMBL/GenBank/DDBJ whole genome shotgun (WGS) entry which is preliminary data.</text>
</comment>
<dbReference type="GO" id="GO:0046872">
    <property type="term" value="F:metal ion binding"/>
    <property type="evidence" value="ECO:0007669"/>
    <property type="project" value="UniProtKB-KW"/>
</dbReference>
<keyword evidence="10" id="KW-0482">Metalloprotease</keyword>
<feature type="transmembrane region" description="Helical" evidence="12">
    <location>
        <begin position="52"/>
        <end position="79"/>
    </location>
</feature>
<organism evidence="14 15">
    <name type="scientific">Ructibacterium gallinarum</name>
    <dbReference type="NCBI Taxonomy" id="2779355"/>
    <lineage>
        <taxon>Bacteria</taxon>
        <taxon>Bacillati</taxon>
        <taxon>Bacillota</taxon>
        <taxon>Clostridia</taxon>
        <taxon>Eubacteriales</taxon>
        <taxon>Oscillospiraceae</taxon>
        <taxon>Ructibacterium</taxon>
    </lineage>
</organism>
<name>A0A9D5R9D9_9FIRM</name>
<evidence type="ECO:0000256" key="3">
    <source>
        <dbReference type="ARBA" id="ARBA00007931"/>
    </source>
</evidence>
<dbReference type="EMBL" id="JADCKB010000015">
    <property type="protein sequence ID" value="MBE5040389.1"/>
    <property type="molecule type" value="Genomic_DNA"/>
</dbReference>
<feature type="transmembrane region" description="Helical" evidence="12">
    <location>
        <begin position="20"/>
        <end position="40"/>
    </location>
</feature>
<keyword evidence="6" id="KW-0479">Metal-binding</keyword>